<reference evidence="3" key="1">
    <citation type="submission" date="2019-09" db="EMBL/GenBank/DDBJ databases">
        <title>Antimicrobial potential of Antarctic Bacteria.</title>
        <authorList>
            <person name="Benaud N."/>
            <person name="Edwards R.J."/>
            <person name="Ferrari B.C."/>
        </authorList>
    </citation>
    <scope>NUCLEOTIDE SEQUENCE [LARGE SCALE GENOMIC DNA]</scope>
    <source>
        <strain evidence="3">SPB151</strain>
    </source>
</reference>
<dbReference type="SUPFAM" id="SSF50952">
    <property type="entry name" value="Soluble quinoprotein glucose dehydrogenase"/>
    <property type="match status" value="1"/>
</dbReference>
<feature type="region of interest" description="Disordered" evidence="1">
    <location>
        <begin position="36"/>
        <end position="55"/>
    </location>
</feature>
<sequence>MTNTLDRRTLLTAAALGTTASLVGATAMGSLAPETAFAARSQSPEPGAPDPNFAEGRVTARDGSLILVSGSDGRLHRIRLTGGTSIWKLRPTTLDQVKVGDGLYARGVLMPDGTLAAESVWVNIVNLKVHVTAIGRNVLHLDHNGQKIVGHVVPGTSAAVYNGTAAVSDLSMLKVGKHAQVIGAWRPDTNEIDVATIYAAA</sequence>
<organism evidence="2 3">
    <name type="scientific">Kribbella qitaiheensis</name>
    <dbReference type="NCBI Taxonomy" id="1544730"/>
    <lineage>
        <taxon>Bacteria</taxon>
        <taxon>Bacillati</taxon>
        <taxon>Actinomycetota</taxon>
        <taxon>Actinomycetes</taxon>
        <taxon>Propionibacteriales</taxon>
        <taxon>Kribbellaceae</taxon>
        <taxon>Kribbella</taxon>
    </lineage>
</organism>
<dbReference type="PROSITE" id="PS51318">
    <property type="entry name" value="TAT"/>
    <property type="match status" value="1"/>
</dbReference>
<accession>A0A7G6X569</accession>
<dbReference type="KEGG" id="kqi:F1D05_30015"/>
<evidence type="ECO:0000313" key="3">
    <source>
        <dbReference type="Proteomes" id="UP000515563"/>
    </source>
</evidence>
<proteinExistence type="predicted"/>
<dbReference type="AlphaFoldDB" id="A0A7G6X569"/>
<evidence type="ECO:0000313" key="2">
    <source>
        <dbReference type="EMBL" id="QNE21384.1"/>
    </source>
</evidence>
<gene>
    <name evidence="2" type="ORF">F1D05_30015</name>
</gene>
<dbReference type="EMBL" id="CP043661">
    <property type="protein sequence ID" value="QNE21384.1"/>
    <property type="molecule type" value="Genomic_DNA"/>
</dbReference>
<name>A0A7G6X569_9ACTN</name>
<keyword evidence="3" id="KW-1185">Reference proteome</keyword>
<dbReference type="InterPro" id="IPR011041">
    <property type="entry name" value="Quinoprot_gluc/sorb_DH_b-prop"/>
</dbReference>
<evidence type="ECO:0000256" key="1">
    <source>
        <dbReference type="SAM" id="MobiDB-lite"/>
    </source>
</evidence>
<reference evidence="2 3" key="2">
    <citation type="journal article" date="2020" name="Microbiol. Resour. Announc.">
        <title>Antarctic desert soil bacteria exhibit high novel natural product potential, evaluated through long-read genome sequencing and comparative genomics.</title>
        <authorList>
            <person name="Benaud N."/>
            <person name="Edwards R.J."/>
            <person name="Amos T.G."/>
            <person name="D'Agostino P.M."/>
            <person name="Gutierrez-Chavez C."/>
            <person name="Montgomery K."/>
            <person name="Nicetic I."/>
            <person name="Ferrari B.C."/>
        </authorList>
    </citation>
    <scope>NUCLEOTIDE SEQUENCE [LARGE SCALE GENOMIC DNA]</scope>
    <source>
        <strain evidence="2 3">SPB151</strain>
    </source>
</reference>
<dbReference type="Proteomes" id="UP000515563">
    <property type="component" value="Chromosome"/>
</dbReference>
<dbReference type="InterPro" id="IPR006311">
    <property type="entry name" value="TAT_signal"/>
</dbReference>
<protein>
    <submittedName>
        <fullName evidence="2">Cell wall protein</fullName>
    </submittedName>
</protein>
<dbReference type="RefSeq" id="WP_185443784.1">
    <property type="nucleotide sequence ID" value="NZ_CP043661.1"/>
</dbReference>